<dbReference type="NCBIfam" id="TIGR02231">
    <property type="entry name" value="mucoidy inhibitor MuiA family protein"/>
    <property type="match status" value="1"/>
</dbReference>
<gene>
    <name evidence="5" type="ORF">GCM10022404_08560</name>
</gene>
<proteinExistence type="predicted"/>
<evidence type="ECO:0000313" key="6">
    <source>
        <dbReference type="Proteomes" id="UP001399917"/>
    </source>
</evidence>
<protein>
    <recommendedName>
        <fullName evidence="7">DUF4139 domain-containing protein</fullName>
    </recommendedName>
</protein>
<organism evidence="5 6">
    <name type="scientific">Celeribacter arenosi</name>
    <dbReference type="NCBI Taxonomy" id="792649"/>
    <lineage>
        <taxon>Bacteria</taxon>
        <taxon>Pseudomonadati</taxon>
        <taxon>Pseudomonadota</taxon>
        <taxon>Alphaproteobacteria</taxon>
        <taxon>Rhodobacterales</taxon>
        <taxon>Roseobacteraceae</taxon>
        <taxon>Celeribacter</taxon>
    </lineage>
</organism>
<dbReference type="InterPro" id="IPR025554">
    <property type="entry name" value="DUF4140"/>
</dbReference>
<keyword evidence="1" id="KW-0175">Coiled coil</keyword>
<feature type="coiled-coil region" evidence="1">
    <location>
        <begin position="101"/>
        <end position="135"/>
    </location>
</feature>
<comment type="caution">
    <text evidence="5">The sequence shown here is derived from an EMBL/GenBank/DDBJ whole genome shotgun (WGS) entry which is preliminary data.</text>
</comment>
<accession>A0ABP7K0H0</accession>
<name>A0ABP7K0H0_9RHOB</name>
<evidence type="ECO:0008006" key="7">
    <source>
        <dbReference type="Google" id="ProtNLM"/>
    </source>
</evidence>
<dbReference type="InterPro" id="IPR011935">
    <property type="entry name" value="CHP02231"/>
</dbReference>
<dbReference type="InterPro" id="IPR037291">
    <property type="entry name" value="DUF4139"/>
</dbReference>
<evidence type="ECO:0000259" key="4">
    <source>
        <dbReference type="Pfam" id="PF13600"/>
    </source>
</evidence>
<dbReference type="PANTHER" id="PTHR31005:SF8">
    <property type="entry name" value="DUF4139 DOMAIN-CONTAINING PROTEIN"/>
    <property type="match status" value="1"/>
</dbReference>
<reference evidence="6" key="1">
    <citation type="journal article" date="2019" name="Int. J. Syst. Evol. Microbiol.">
        <title>The Global Catalogue of Microorganisms (GCM) 10K type strain sequencing project: providing services to taxonomists for standard genome sequencing and annotation.</title>
        <authorList>
            <consortium name="The Broad Institute Genomics Platform"/>
            <consortium name="The Broad Institute Genome Sequencing Center for Infectious Disease"/>
            <person name="Wu L."/>
            <person name="Ma J."/>
        </authorList>
    </citation>
    <scope>NUCLEOTIDE SEQUENCE [LARGE SCALE GENOMIC DNA]</scope>
    <source>
        <strain evidence="6">JCM 17190</strain>
    </source>
</reference>
<feature type="coiled-coil region" evidence="1">
    <location>
        <begin position="171"/>
        <end position="205"/>
    </location>
</feature>
<evidence type="ECO:0000256" key="1">
    <source>
        <dbReference type="SAM" id="Coils"/>
    </source>
</evidence>
<feature type="domain" description="DUF4139" evidence="3">
    <location>
        <begin position="227"/>
        <end position="536"/>
    </location>
</feature>
<evidence type="ECO:0000259" key="3">
    <source>
        <dbReference type="Pfam" id="PF13598"/>
    </source>
</evidence>
<dbReference type="Pfam" id="PF13598">
    <property type="entry name" value="DUF4139"/>
    <property type="match status" value="1"/>
</dbReference>
<feature type="domain" description="DUF4140" evidence="4">
    <location>
        <begin position="35"/>
        <end position="138"/>
    </location>
</feature>
<dbReference type="RefSeq" id="WP_344843906.1">
    <property type="nucleotide sequence ID" value="NZ_BAABDF010000003.1"/>
</dbReference>
<keyword evidence="2" id="KW-0732">Signal</keyword>
<dbReference type="PANTHER" id="PTHR31005">
    <property type="entry name" value="DUF4139 DOMAIN-CONTAINING PROTEIN"/>
    <property type="match status" value="1"/>
</dbReference>
<dbReference type="Pfam" id="PF13600">
    <property type="entry name" value="DUF4140"/>
    <property type="match status" value="1"/>
</dbReference>
<sequence>MSSMPTATRMFAALIICATPAVADTFEGESRVSAVTLYPQSAQIERHATLTLPAGTHTIEFNDLRQGVSIDSVETHVSGAVLGPVSTRLEPVSDSDLYAGASEARDRVRSLEAQLRDAELEVARHRHEAQAAADTLEFLSRLKSGNTATIEDYAATVQLIREQSFEAREVMAAAEVRALQGEEALAQLRDDLRDAQGALARLAGDRADRWVMSLEVDVAQEGEVAVTFRYTTPNASWVPTYKAFVNTEAETLSVQRDMQAYQTTGEPWVDVALTFATDNPLRRSEPQQVWPQIRRVFDPEEMMPMAPKAASRMESVAGDAMMEMSVASDAVPTLSIQGLSQTYVYPDPATLYSVEGSSNFALAPIEFDPDLVVRAVPLYESTGFLLANLVNDSGEMLIPGKVQLFRDGTLVGETGIGTIADGEEMALSFGAIDGIKVDRVVLDRNEGDRGMIRRATEATSAVRLSVENLTARTWPIEVIDRVSVSEQEDLSVDWNANPAPDTVGVEDKRGVLAWTFDLAAGASWTNELEETLRWPEGQILQ</sequence>
<dbReference type="Proteomes" id="UP001399917">
    <property type="component" value="Unassembled WGS sequence"/>
</dbReference>
<dbReference type="EMBL" id="BAABDF010000003">
    <property type="protein sequence ID" value="GAA3860032.1"/>
    <property type="molecule type" value="Genomic_DNA"/>
</dbReference>
<feature type="chain" id="PRO_5045437129" description="DUF4139 domain-containing protein" evidence="2">
    <location>
        <begin position="24"/>
        <end position="541"/>
    </location>
</feature>
<evidence type="ECO:0000256" key="2">
    <source>
        <dbReference type="SAM" id="SignalP"/>
    </source>
</evidence>
<evidence type="ECO:0000313" key="5">
    <source>
        <dbReference type="EMBL" id="GAA3860032.1"/>
    </source>
</evidence>
<feature type="signal peptide" evidence="2">
    <location>
        <begin position="1"/>
        <end position="23"/>
    </location>
</feature>
<keyword evidence="6" id="KW-1185">Reference proteome</keyword>